<comment type="caution">
    <text evidence="2">The sequence shown here is derived from an EMBL/GenBank/DDBJ whole genome shotgun (WGS) entry which is preliminary data.</text>
</comment>
<dbReference type="OrthoDB" id="412780at2759"/>
<dbReference type="SUPFAM" id="SSF50814">
    <property type="entry name" value="Lipocalins"/>
    <property type="match status" value="2"/>
</dbReference>
<dbReference type="InterPro" id="IPR031259">
    <property type="entry name" value="ILBP"/>
</dbReference>
<evidence type="ECO:0000313" key="3">
    <source>
        <dbReference type="Proteomes" id="UP000549394"/>
    </source>
</evidence>
<dbReference type="GO" id="GO:0008289">
    <property type="term" value="F:lipid binding"/>
    <property type="evidence" value="ECO:0007669"/>
    <property type="project" value="UniProtKB-KW"/>
</dbReference>
<reference evidence="2 3" key="1">
    <citation type="submission" date="2020-08" db="EMBL/GenBank/DDBJ databases">
        <authorList>
            <person name="Hejnol A."/>
        </authorList>
    </citation>
    <scope>NUCLEOTIDE SEQUENCE [LARGE SCALE GENOMIC DNA]</scope>
</reference>
<proteinExistence type="inferred from homology"/>
<comment type="similarity">
    <text evidence="1">Belongs to the calycin superfamily. Fatty-acid binding protein (FABP) family.</text>
</comment>
<gene>
    <name evidence="2" type="ORF">DGYR_LOCUS336</name>
</gene>
<organism evidence="2 3">
    <name type="scientific">Dimorphilus gyrociliatus</name>
    <dbReference type="NCBI Taxonomy" id="2664684"/>
    <lineage>
        <taxon>Eukaryota</taxon>
        <taxon>Metazoa</taxon>
        <taxon>Spiralia</taxon>
        <taxon>Lophotrochozoa</taxon>
        <taxon>Annelida</taxon>
        <taxon>Polychaeta</taxon>
        <taxon>Polychaeta incertae sedis</taxon>
        <taxon>Dinophilidae</taxon>
        <taxon>Dimorphilus</taxon>
    </lineage>
</organism>
<name>A0A7I8V4G0_9ANNE</name>
<keyword evidence="3" id="KW-1185">Reference proteome</keyword>
<dbReference type="PANTHER" id="PTHR11955">
    <property type="entry name" value="FATTY ACID BINDING PROTEIN"/>
    <property type="match status" value="1"/>
</dbReference>
<dbReference type="EMBL" id="CAJFCJ010000001">
    <property type="protein sequence ID" value="CAD5110985.1"/>
    <property type="molecule type" value="Genomic_DNA"/>
</dbReference>
<dbReference type="Proteomes" id="UP000549394">
    <property type="component" value="Unassembled WGS sequence"/>
</dbReference>
<protein>
    <submittedName>
        <fullName evidence="2">DgyrCDS337</fullName>
    </submittedName>
</protein>
<dbReference type="AlphaFoldDB" id="A0A7I8V4G0"/>
<evidence type="ECO:0000313" key="2">
    <source>
        <dbReference type="EMBL" id="CAD5110985.1"/>
    </source>
</evidence>
<dbReference type="Gene3D" id="2.40.128.20">
    <property type="match status" value="2"/>
</dbReference>
<accession>A0A7I8V4G0</accession>
<dbReference type="CDD" id="cd00742">
    <property type="entry name" value="FABP"/>
    <property type="match status" value="2"/>
</dbReference>
<evidence type="ECO:0000256" key="1">
    <source>
        <dbReference type="ARBA" id="ARBA00008390"/>
    </source>
</evidence>
<dbReference type="InterPro" id="IPR000463">
    <property type="entry name" value="Fatty_acid-bd"/>
</dbReference>
<sequence>MEKFLGKWVSVSAENIDGFMKEMNVNYFLRKIAAYTTTYFEILEKGNGYVLRWRVAILSGSQAFPMNEEFTHGLPDGRTVVSLVTIEDGVWIWKQFGKPHDATFRRCIKDDDTMIEKPMGLYAQKPTSDEDEELSVLTLFNQLMFSYCVSMILRKAGALATTYMDISMDGDTFSLKWKIAFKGGTTVYKMDTEFDDTSPDGRKIKSRVGYKDGIWTWLQIGKPHDCDIKRWIGEDGNMIETAEANGVKCTKIFVRDE</sequence>
<dbReference type="InterPro" id="IPR012674">
    <property type="entry name" value="Calycin"/>
</dbReference>
<dbReference type="PRINTS" id="PR00178">
    <property type="entry name" value="FATTYACIDBP"/>
</dbReference>